<evidence type="ECO:0000313" key="2">
    <source>
        <dbReference type="Proteomes" id="UP001058120"/>
    </source>
</evidence>
<accession>A0ABY5Y169</accession>
<dbReference type="Gene3D" id="3.40.50.1000">
    <property type="entry name" value="HAD superfamily/HAD-like"/>
    <property type="match status" value="1"/>
</dbReference>
<dbReference type="SUPFAM" id="SSF56784">
    <property type="entry name" value="HAD-like"/>
    <property type="match status" value="1"/>
</dbReference>
<dbReference type="InterPro" id="IPR050155">
    <property type="entry name" value="HAD-like_hydrolase_sf"/>
</dbReference>
<dbReference type="InterPro" id="IPR023214">
    <property type="entry name" value="HAD_sf"/>
</dbReference>
<dbReference type="InterPro" id="IPR041492">
    <property type="entry name" value="HAD_2"/>
</dbReference>
<dbReference type="SFLD" id="SFLDS00003">
    <property type="entry name" value="Haloacid_Dehalogenase"/>
    <property type="match status" value="1"/>
</dbReference>
<sequence length="217" mass="24540">MARFSTILFDLDGTISDPKSGITKSVAYALDYLKIPYPSLDSLTVFIGPPLRDSFLDYGVKERDVNTAIAKYREYYTNENGIFDLTVYAGFAGMLEKLKRADKKIFLATCKVRSYAREILEHFSLAQYFDFISGSELDGTRTSKSEVIAFALEQTKTQASSEVIMVGDRKHDIIGAKDNKLQVASVLYGYGSKEEFLEYKTDFIIDTVQNLEMFLLQ</sequence>
<organism evidence="1 2">
    <name type="scientific">Taurinivorans muris</name>
    <dbReference type="NCBI Taxonomy" id="2787751"/>
    <lineage>
        <taxon>Bacteria</taxon>
        <taxon>Pseudomonadati</taxon>
        <taxon>Thermodesulfobacteriota</taxon>
        <taxon>Desulfovibrionia</taxon>
        <taxon>Desulfovibrionales</taxon>
        <taxon>Desulfovibrionaceae</taxon>
        <taxon>Taurinivorans</taxon>
    </lineage>
</organism>
<reference evidence="1" key="1">
    <citation type="submission" date="2020-12" db="EMBL/GenBank/DDBJ databases">
        <title>Taurinivorans muris gen. nov., sp. nov., fundamental and realized metabolic niche of a ubiquitous sulfidogenic bacterium in the murine intestine.</title>
        <authorList>
            <person name="Ye H."/>
            <person name="Hanson B.T."/>
            <person name="Loy A."/>
        </authorList>
    </citation>
    <scope>NUCLEOTIDE SEQUENCE</scope>
    <source>
        <strain evidence="1">LT0009</strain>
    </source>
</reference>
<dbReference type="NCBIfam" id="TIGR01549">
    <property type="entry name" value="HAD-SF-IA-v1"/>
    <property type="match status" value="1"/>
</dbReference>
<dbReference type="EMBL" id="CP065938">
    <property type="protein sequence ID" value="UWX05924.1"/>
    <property type="molecule type" value="Genomic_DNA"/>
</dbReference>
<dbReference type="InterPro" id="IPR023198">
    <property type="entry name" value="PGP-like_dom2"/>
</dbReference>
<dbReference type="SFLD" id="SFLDG01129">
    <property type="entry name" value="C1.5:_HAD__Beta-PGM__Phosphata"/>
    <property type="match status" value="1"/>
</dbReference>
<dbReference type="InterPro" id="IPR006439">
    <property type="entry name" value="HAD-SF_hydro_IA"/>
</dbReference>
<dbReference type="Proteomes" id="UP001058120">
    <property type="component" value="Chromosome"/>
</dbReference>
<gene>
    <name evidence="1" type="ORF">JBF11_00930</name>
</gene>
<protein>
    <submittedName>
        <fullName evidence="1">HAD-IA family hydrolase</fullName>
    </submittedName>
</protein>
<keyword evidence="1" id="KW-0378">Hydrolase</keyword>
<evidence type="ECO:0000313" key="1">
    <source>
        <dbReference type="EMBL" id="UWX05924.1"/>
    </source>
</evidence>
<dbReference type="PANTHER" id="PTHR43434:SF20">
    <property type="entry name" value="5'-NUCLEOTIDASE"/>
    <property type="match status" value="1"/>
</dbReference>
<dbReference type="GO" id="GO:0016787">
    <property type="term" value="F:hydrolase activity"/>
    <property type="evidence" value="ECO:0007669"/>
    <property type="project" value="UniProtKB-KW"/>
</dbReference>
<dbReference type="InterPro" id="IPR036412">
    <property type="entry name" value="HAD-like_sf"/>
</dbReference>
<dbReference type="Pfam" id="PF13419">
    <property type="entry name" value="HAD_2"/>
    <property type="match status" value="1"/>
</dbReference>
<name>A0ABY5Y169_9BACT</name>
<proteinExistence type="predicted"/>
<dbReference type="PANTHER" id="PTHR43434">
    <property type="entry name" value="PHOSPHOGLYCOLATE PHOSPHATASE"/>
    <property type="match status" value="1"/>
</dbReference>
<dbReference type="Gene3D" id="1.10.150.240">
    <property type="entry name" value="Putative phosphatase, domain 2"/>
    <property type="match status" value="1"/>
</dbReference>
<dbReference type="RefSeq" id="WP_334315518.1">
    <property type="nucleotide sequence ID" value="NZ_CP065938.1"/>
</dbReference>
<keyword evidence="2" id="KW-1185">Reference proteome</keyword>